<dbReference type="SUPFAM" id="SSF55729">
    <property type="entry name" value="Acyl-CoA N-acyltransferases (Nat)"/>
    <property type="match status" value="1"/>
</dbReference>
<dbReference type="RefSeq" id="WP_115490913.1">
    <property type="nucleotide sequence ID" value="NZ_JACHWW010000001.1"/>
</dbReference>
<dbReference type="InterPro" id="IPR000182">
    <property type="entry name" value="GNAT_dom"/>
</dbReference>
<name>A0A395LI93_9SPHN</name>
<dbReference type="PANTHER" id="PTHR43792">
    <property type="entry name" value="GNAT FAMILY, PUTATIVE (AFU_ORTHOLOGUE AFUA_3G00765)-RELATED-RELATED"/>
    <property type="match status" value="1"/>
</dbReference>
<feature type="domain" description="N-acetyltransferase" evidence="1">
    <location>
        <begin position="11"/>
        <end position="179"/>
    </location>
</feature>
<comment type="caution">
    <text evidence="2">The sequence shown here is derived from an EMBL/GenBank/DDBJ whole genome shotgun (WGS) entry which is preliminary data.</text>
</comment>
<dbReference type="AlphaFoldDB" id="A0A395LI93"/>
<evidence type="ECO:0000313" key="3">
    <source>
        <dbReference type="Proteomes" id="UP000254101"/>
    </source>
</evidence>
<gene>
    <name evidence="2" type="ORF">DL238_03090</name>
</gene>
<proteinExistence type="predicted"/>
<dbReference type="PROSITE" id="PS51186">
    <property type="entry name" value="GNAT"/>
    <property type="match status" value="1"/>
</dbReference>
<dbReference type="Proteomes" id="UP000254101">
    <property type="component" value="Unassembled WGS sequence"/>
</dbReference>
<dbReference type="GO" id="GO:0016747">
    <property type="term" value="F:acyltransferase activity, transferring groups other than amino-acyl groups"/>
    <property type="evidence" value="ECO:0007669"/>
    <property type="project" value="InterPro"/>
</dbReference>
<evidence type="ECO:0000313" key="2">
    <source>
        <dbReference type="EMBL" id="RDS76688.1"/>
    </source>
</evidence>
<dbReference type="InterPro" id="IPR051531">
    <property type="entry name" value="N-acetyltransferase"/>
</dbReference>
<keyword evidence="2" id="KW-0808">Transferase</keyword>
<dbReference type="EMBL" id="QRBB01000001">
    <property type="protein sequence ID" value="RDS76688.1"/>
    <property type="molecule type" value="Genomic_DNA"/>
</dbReference>
<accession>A0A395LI93</accession>
<dbReference type="InterPro" id="IPR016181">
    <property type="entry name" value="Acyl_CoA_acyltransferase"/>
</dbReference>
<organism evidence="2 3">
    <name type="scientific">Alteriqipengyuania lutimaris</name>
    <dbReference type="NCBI Taxonomy" id="1538146"/>
    <lineage>
        <taxon>Bacteria</taxon>
        <taxon>Pseudomonadati</taxon>
        <taxon>Pseudomonadota</taxon>
        <taxon>Alphaproteobacteria</taxon>
        <taxon>Sphingomonadales</taxon>
        <taxon>Erythrobacteraceae</taxon>
        <taxon>Alteriqipengyuania</taxon>
    </lineage>
</organism>
<dbReference type="Pfam" id="PF13302">
    <property type="entry name" value="Acetyltransf_3"/>
    <property type="match status" value="1"/>
</dbReference>
<protein>
    <submittedName>
        <fullName evidence="2">N-acetyltransferase</fullName>
    </submittedName>
</protein>
<sequence>MAEWLLETERLRLRPIRPGDAELQIRHLNSVEATRHLGGPATLELIEEKHAKSMAFHAREGFGWMLVFERESGEPVGHCGLKRVDSEGAKNPGDVEIGWMIRQDRWRRGYASEAVRAVLRWAFVDHRVPQVVALTSYANEPSWRLMERLGMERRPDLDFEDPRFSPEDNPTILYALGREGWDAGESDAT</sequence>
<keyword evidence="3" id="KW-1185">Reference proteome</keyword>
<dbReference type="OrthoDB" id="6293260at2"/>
<reference evidence="2 3" key="1">
    <citation type="submission" date="2018-07" db="EMBL/GenBank/DDBJ databases">
        <title>Erythrobacter nanhaiensis sp. nov., a novel member of the genus Erythrobacter isolated from the South China Sea.</title>
        <authorList>
            <person name="Chen X."/>
            <person name="Liu J."/>
        </authorList>
    </citation>
    <scope>NUCLEOTIDE SEQUENCE [LARGE SCALE GENOMIC DNA]</scope>
    <source>
        <strain evidence="2 3">S-5</strain>
    </source>
</reference>
<dbReference type="PANTHER" id="PTHR43792:SF1">
    <property type="entry name" value="N-ACETYLTRANSFERASE DOMAIN-CONTAINING PROTEIN"/>
    <property type="match status" value="1"/>
</dbReference>
<dbReference type="Gene3D" id="3.40.630.30">
    <property type="match status" value="1"/>
</dbReference>
<dbReference type="CDD" id="cd04301">
    <property type="entry name" value="NAT_SF"/>
    <property type="match status" value="1"/>
</dbReference>
<evidence type="ECO:0000259" key="1">
    <source>
        <dbReference type="PROSITE" id="PS51186"/>
    </source>
</evidence>